<dbReference type="Proteomes" id="UP000005753">
    <property type="component" value="Chromosome"/>
</dbReference>
<dbReference type="eggNOG" id="COG1787">
    <property type="taxonomic scope" value="Bacteria"/>
</dbReference>
<reference evidence="2 3" key="2">
    <citation type="submission" date="2012-02" db="EMBL/GenBank/DDBJ databases">
        <title>Improved High-Quality Draft sequence of Eubacterium cellulosolvens 6.</title>
        <authorList>
            <consortium name="US DOE Joint Genome Institute"/>
            <person name="Lucas S."/>
            <person name="Han J."/>
            <person name="Lapidus A."/>
            <person name="Cheng J.-F."/>
            <person name="Goodwin L."/>
            <person name="Pitluck S."/>
            <person name="Peters L."/>
            <person name="Mikhailova N."/>
            <person name="Gu W."/>
            <person name="Detter J.C."/>
            <person name="Han C."/>
            <person name="Tapia R."/>
            <person name="Land M."/>
            <person name="Hauser L."/>
            <person name="Kyrpides N."/>
            <person name="Ivanova N."/>
            <person name="Pagani I."/>
            <person name="Johnson E."/>
            <person name="Mukhopadhyay B."/>
            <person name="Anderson I."/>
            <person name="Woyke T."/>
        </authorList>
    </citation>
    <scope>NUCLEOTIDE SEQUENCE [LARGE SCALE GENOMIC DNA]</scope>
    <source>
        <strain evidence="2 3">6</strain>
    </source>
</reference>
<evidence type="ECO:0000313" key="3">
    <source>
        <dbReference type="Proteomes" id="UP000005753"/>
    </source>
</evidence>
<accession>I5AX87</accession>
<protein>
    <submittedName>
        <fullName evidence="2">Uncharacterized protein</fullName>
    </submittedName>
</protein>
<name>I5AX87_EUBC6</name>
<feature type="coiled-coil region" evidence="1">
    <location>
        <begin position="1"/>
        <end position="35"/>
    </location>
</feature>
<dbReference type="AlphaFoldDB" id="I5AX87"/>
<keyword evidence="3" id="KW-1185">Reference proteome</keyword>
<reference evidence="2 3" key="1">
    <citation type="submission" date="2010-08" db="EMBL/GenBank/DDBJ databases">
        <authorList>
            <consortium name="US DOE Joint Genome Institute (JGI-PGF)"/>
            <person name="Lucas S."/>
            <person name="Copeland A."/>
            <person name="Lapidus A."/>
            <person name="Cheng J.-F."/>
            <person name="Bruce D."/>
            <person name="Goodwin L."/>
            <person name="Pitluck S."/>
            <person name="Land M.L."/>
            <person name="Hauser L."/>
            <person name="Chang Y.-J."/>
            <person name="Anderson I.J."/>
            <person name="Johnson E."/>
            <person name="Mulhopadhyay B."/>
            <person name="Kyrpides N."/>
            <person name="Woyke T.J."/>
        </authorList>
    </citation>
    <scope>NUCLEOTIDE SEQUENCE [LARGE SCALE GENOMIC DNA]</scope>
    <source>
        <strain evidence="2 3">6</strain>
    </source>
</reference>
<organism evidence="2 3">
    <name type="scientific">Eubacterium cellulosolvens (strain ATCC 43171 / JCM 9499 / 6)</name>
    <name type="common">Cillobacterium cellulosolvens</name>
    <dbReference type="NCBI Taxonomy" id="633697"/>
    <lineage>
        <taxon>Bacteria</taxon>
        <taxon>Bacillati</taxon>
        <taxon>Bacillota</taxon>
        <taxon>Clostridia</taxon>
        <taxon>Eubacteriales</taxon>
        <taxon>Eubacteriaceae</taxon>
        <taxon>Eubacterium</taxon>
    </lineage>
</organism>
<proteinExistence type="predicted"/>
<evidence type="ECO:0000313" key="2">
    <source>
        <dbReference type="EMBL" id="EIM58410.1"/>
    </source>
</evidence>
<dbReference type="EMBL" id="CM001487">
    <property type="protein sequence ID" value="EIM58410.1"/>
    <property type="molecule type" value="Genomic_DNA"/>
</dbReference>
<evidence type="ECO:0000256" key="1">
    <source>
        <dbReference type="SAM" id="Coils"/>
    </source>
</evidence>
<gene>
    <name evidence="2" type="ORF">EubceDRAFT1_2708</name>
</gene>
<keyword evidence="1" id="KW-0175">Coiled coil</keyword>
<dbReference type="HOGENOM" id="CLU_1123211_0_0_9"/>
<dbReference type="STRING" id="633697.EubceDRAFT1_2708"/>
<sequence length="247" mass="29200">MAAKKNAQQELAKRMQEYKDRVTAYEKKNAEYNDTIDKRNELFTSGDPREVAEFFAWVIEQDCSYIEEYYIGVQPEKYLFYDHKKRMLAVDLQLPSIRRVPDVETYEYEEKKDTIKAHRMNQTDFKSFYGHIICEIVLRVICVLYESDEYNLIDSIVLNGYRVFLDRSRGKHINDCIISVDFSKKDFGELYIRNADGEAVVRRISKNVPSDFTTEPIQIKPIYDSGILNVYYVREKCGHMTAFFLTF</sequence>